<dbReference type="Gene3D" id="3.10.620.30">
    <property type="match status" value="1"/>
</dbReference>
<reference evidence="3 4" key="1">
    <citation type="submission" date="2018-08" db="EMBL/GenBank/DDBJ databases">
        <title>Chitinophaga sp. K20C18050901, a novel bacterium isolated from forest soil.</title>
        <authorList>
            <person name="Wang C."/>
        </authorList>
    </citation>
    <scope>NUCLEOTIDE SEQUENCE [LARGE SCALE GENOMIC DNA]</scope>
    <source>
        <strain evidence="3 4">K20C18050901</strain>
    </source>
</reference>
<dbReference type="EMBL" id="QTJV01000008">
    <property type="protein sequence ID" value="RFM32840.1"/>
    <property type="molecule type" value="Genomic_DNA"/>
</dbReference>
<comment type="caution">
    <text evidence="3">The sequence shown here is derived from an EMBL/GenBank/DDBJ whole genome shotgun (WGS) entry which is preliminary data.</text>
</comment>
<evidence type="ECO:0000259" key="1">
    <source>
        <dbReference type="Pfam" id="PF01841"/>
    </source>
</evidence>
<dbReference type="InterPro" id="IPR002931">
    <property type="entry name" value="Transglutaminase-like"/>
</dbReference>
<dbReference type="OrthoDB" id="98874at2"/>
<feature type="domain" description="DUF3857" evidence="2">
    <location>
        <begin position="75"/>
        <end position="223"/>
    </location>
</feature>
<proteinExistence type="predicted"/>
<dbReference type="InterPro" id="IPR024618">
    <property type="entry name" value="DUF3857"/>
</dbReference>
<name>A0A3E1NY33_9BACT</name>
<sequence>MRPQQVGAFPIALILGCLLSLSTFSQEKIKFGRVDPKDFSKTGFEQDTGAHAVIISDIGETTFESDRTNGIVLQFKRHTRIKIVDKNGYEAATIKIPYYKGETDEIKLKDIKATTYNLEGTQVVETKMDSKSIFTDKIDKKGRVIQKFTLPAVKEGSIIEYTYTIVTPYKIHLHSWQFQDTEYPTLYSRYEVVLPEFYEYIFLRSGYVPIKENKSGGHQSFTIAYEEENSYGGKTGHTQFYNINSNTTNYKWEAENIPALREEEFTTSIWNHVSMIQFQLSAYRYPDQPVKPVLGTWFKLAEELNKEEFFGEGLSKNNPFLSDKVEELTKGVSNDTAKARRIYNYVRSNFTCTSHDDMYLSKSLKTTFTSHNGNDADINLLLVAMLRKAGLNAHPVILSTRENGVTYEMYPLVGRFNYTIAALNTDSSWYFMDASEPYLGFGRLDYNAYNGHARILSPDVIPINMDPNTLVEAKSTYVMLMGDSGKIKGSFSQKPTYYESCKVRADIVKNGKDAYFKPLAKGFNMETTVSNGEIIDVEDYEIPVQVKYDFEMSPDDAGMLYINPMLSEAYKSNPFKSLERRYPVEMPYLIDEMYTLNLIVPEGYQVEELPKSTMVKLNEEEGLFQYLIQQSEGTVQFRSRIKLNKAVFTSEDYSTLRDFFDMIVKKQSEQIVLKKKA</sequence>
<dbReference type="Pfam" id="PF01841">
    <property type="entry name" value="Transglut_core"/>
    <property type="match status" value="1"/>
</dbReference>
<dbReference type="AlphaFoldDB" id="A0A3E1NY33"/>
<protein>
    <submittedName>
        <fullName evidence="3">DUF3857 domain-containing protein</fullName>
    </submittedName>
</protein>
<evidence type="ECO:0000259" key="2">
    <source>
        <dbReference type="Pfam" id="PF12969"/>
    </source>
</evidence>
<gene>
    <name evidence="3" type="ORF">DXN04_20555</name>
</gene>
<keyword evidence="4" id="KW-1185">Reference proteome</keyword>
<dbReference type="InterPro" id="IPR038765">
    <property type="entry name" value="Papain-like_cys_pep_sf"/>
</dbReference>
<dbReference type="Pfam" id="PF12969">
    <property type="entry name" value="DUF3857"/>
    <property type="match status" value="1"/>
</dbReference>
<dbReference type="Proteomes" id="UP000261174">
    <property type="component" value="Unassembled WGS sequence"/>
</dbReference>
<accession>A0A3E1NY33</accession>
<dbReference type="Gene3D" id="2.60.40.3140">
    <property type="match status" value="1"/>
</dbReference>
<dbReference type="PROSITE" id="PS51257">
    <property type="entry name" value="PROKAR_LIPOPROTEIN"/>
    <property type="match status" value="1"/>
</dbReference>
<evidence type="ECO:0000313" key="3">
    <source>
        <dbReference type="EMBL" id="RFM32840.1"/>
    </source>
</evidence>
<dbReference type="Gene3D" id="2.60.120.1130">
    <property type="match status" value="1"/>
</dbReference>
<feature type="domain" description="Transglutaminase-like" evidence="1">
    <location>
        <begin position="325"/>
        <end position="412"/>
    </location>
</feature>
<dbReference type="RefSeq" id="WP_116855277.1">
    <property type="nucleotide sequence ID" value="NZ_QTJV01000008.1"/>
</dbReference>
<evidence type="ECO:0000313" key="4">
    <source>
        <dbReference type="Proteomes" id="UP000261174"/>
    </source>
</evidence>
<dbReference type="SUPFAM" id="SSF54001">
    <property type="entry name" value="Cysteine proteinases"/>
    <property type="match status" value="1"/>
</dbReference>
<organism evidence="3 4">
    <name type="scientific">Chitinophaga silvisoli</name>
    <dbReference type="NCBI Taxonomy" id="2291814"/>
    <lineage>
        <taxon>Bacteria</taxon>
        <taxon>Pseudomonadati</taxon>
        <taxon>Bacteroidota</taxon>
        <taxon>Chitinophagia</taxon>
        <taxon>Chitinophagales</taxon>
        <taxon>Chitinophagaceae</taxon>
        <taxon>Chitinophaga</taxon>
    </lineage>
</organism>